<gene>
    <name evidence="2" type="ORF">VTL71DRAFT_1398</name>
</gene>
<dbReference type="EMBL" id="JAZHXI010000010">
    <property type="protein sequence ID" value="KAL2066974.1"/>
    <property type="molecule type" value="Genomic_DNA"/>
</dbReference>
<keyword evidence="1" id="KW-0812">Transmembrane</keyword>
<comment type="caution">
    <text evidence="2">The sequence shown here is derived from an EMBL/GenBank/DDBJ whole genome shotgun (WGS) entry which is preliminary data.</text>
</comment>
<keyword evidence="1" id="KW-0472">Membrane</keyword>
<accession>A0ABR4CAR0</accession>
<organism evidence="2 3">
    <name type="scientific">Oculimacula yallundae</name>
    <dbReference type="NCBI Taxonomy" id="86028"/>
    <lineage>
        <taxon>Eukaryota</taxon>
        <taxon>Fungi</taxon>
        <taxon>Dikarya</taxon>
        <taxon>Ascomycota</taxon>
        <taxon>Pezizomycotina</taxon>
        <taxon>Leotiomycetes</taxon>
        <taxon>Helotiales</taxon>
        <taxon>Ploettnerulaceae</taxon>
        <taxon>Oculimacula</taxon>
    </lineage>
</organism>
<sequence length="367" mass="40771">MEQEDFATLKQEFATMKEKKIPFMGRPVRLRSLKTFAYWLVVIQVVAMMGLVAWGIHALAVIATENRMPYLQAYWAPLLEQMAASSSMAAMATATPTTVVTIPTATSTLTLTFTPFPSTLATTLATKTFELTTLQKEFSTKLTAHNEFLDFKLGYMRMFLTDILMLSLGLETDYPFENTPVHTEGEGLTAPIIYKLLEIAKGENKHENAEKALSYLREVVSGKEIDLVKIAGLVKDFTVAIMAMDGELLVWVAYVEETVAAVARLMDEVEKLSFMVMNEVAGETVGEVVNSTPAELEQDLYMQKVLHVTGEKGEGSESALRTPLSWFVQMLPVVFKSPSPRSSIAAFTSKDRQTTYDNQQASHQAFS</sequence>
<evidence type="ECO:0000256" key="1">
    <source>
        <dbReference type="SAM" id="Phobius"/>
    </source>
</evidence>
<name>A0ABR4CAR0_9HELO</name>
<keyword evidence="3" id="KW-1185">Reference proteome</keyword>
<evidence type="ECO:0000313" key="3">
    <source>
        <dbReference type="Proteomes" id="UP001595075"/>
    </source>
</evidence>
<proteinExistence type="predicted"/>
<dbReference type="Proteomes" id="UP001595075">
    <property type="component" value="Unassembled WGS sequence"/>
</dbReference>
<evidence type="ECO:0000313" key="2">
    <source>
        <dbReference type="EMBL" id="KAL2066974.1"/>
    </source>
</evidence>
<feature type="transmembrane region" description="Helical" evidence="1">
    <location>
        <begin position="36"/>
        <end position="62"/>
    </location>
</feature>
<reference evidence="2 3" key="1">
    <citation type="journal article" date="2024" name="Commun. Biol.">
        <title>Comparative genomic analysis of thermophilic fungi reveals convergent evolutionary adaptations and gene losses.</title>
        <authorList>
            <person name="Steindorff A.S."/>
            <person name="Aguilar-Pontes M.V."/>
            <person name="Robinson A.J."/>
            <person name="Andreopoulos B."/>
            <person name="LaButti K."/>
            <person name="Kuo A."/>
            <person name="Mondo S."/>
            <person name="Riley R."/>
            <person name="Otillar R."/>
            <person name="Haridas S."/>
            <person name="Lipzen A."/>
            <person name="Grimwood J."/>
            <person name="Schmutz J."/>
            <person name="Clum A."/>
            <person name="Reid I.D."/>
            <person name="Moisan M.C."/>
            <person name="Butler G."/>
            <person name="Nguyen T.T.M."/>
            <person name="Dewar K."/>
            <person name="Conant G."/>
            <person name="Drula E."/>
            <person name="Henrissat B."/>
            <person name="Hansel C."/>
            <person name="Singer S."/>
            <person name="Hutchinson M.I."/>
            <person name="de Vries R.P."/>
            <person name="Natvig D.O."/>
            <person name="Powell A.J."/>
            <person name="Tsang A."/>
            <person name="Grigoriev I.V."/>
        </authorList>
    </citation>
    <scope>NUCLEOTIDE SEQUENCE [LARGE SCALE GENOMIC DNA]</scope>
    <source>
        <strain evidence="2 3">CBS 494.80</strain>
    </source>
</reference>
<protein>
    <submittedName>
        <fullName evidence="2">Uncharacterized protein</fullName>
    </submittedName>
</protein>
<keyword evidence="1" id="KW-1133">Transmembrane helix</keyword>